<comment type="caution">
    <text evidence="3">The sequence shown here is derived from an EMBL/GenBank/DDBJ whole genome shotgun (WGS) entry which is preliminary data.</text>
</comment>
<dbReference type="PIRSF" id="PIRSF037847">
    <property type="entry name" value="NiaR"/>
    <property type="match status" value="1"/>
</dbReference>
<dbReference type="InterPro" id="IPR036388">
    <property type="entry name" value="WH-like_DNA-bd_sf"/>
</dbReference>
<dbReference type="InterPro" id="IPR013196">
    <property type="entry name" value="HTH_11"/>
</dbReference>
<dbReference type="SUPFAM" id="SSF75500">
    <property type="entry name" value="Putative transcriptional regulator TM1602, C-terminal domain"/>
    <property type="match status" value="1"/>
</dbReference>
<dbReference type="InterPro" id="IPR036390">
    <property type="entry name" value="WH_DNA-bd_sf"/>
</dbReference>
<dbReference type="Pfam" id="PF08279">
    <property type="entry name" value="HTH_11"/>
    <property type="match status" value="1"/>
</dbReference>
<dbReference type="PANTHER" id="PTHR40068">
    <property type="entry name" value="TRANSCRIPTION REPRESSOR NIAR-RELATED"/>
    <property type="match status" value="1"/>
</dbReference>
<organism evidence="3 4">
    <name type="scientific">Ruthenibacterium intestinale</name>
    <dbReference type="NCBI Taxonomy" id="3133163"/>
    <lineage>
        <taxon>Bacteria</taxon>
        <taxon>Bacillati</taxon>
        <taxon>Bacillota</taxon>
        <taxon>Clostridia</taxon>
        <taxon>Eubacteriales</taxon>
        <taxon>Oscillospiraceae</taxon>
        <taxon>Ruthenibacterium</taxon>
    </lineage>
</organism>
<dbReference type="Gene3D" id="3.30.1340.20">
    <property type="entry name" value="3H domain"/>
    <property type="match status" value="1"/>
</dbReference>
<accession>A0ABV1GAS5</accession>
<evidence type="ECO:0000259" key="2">
    <source>
        <dbReference type="Pfam" id="PF08279"/>
    </source>
</evidence>
<dbReference type="EMBL" id="JBBMFA010000015">
    <property type="protein sequence ID" value="MEQ2518879.1"/>
    <property type="molecule type" value="Genomic_DNA"/>
</dbReference>
<dbReference type="RefSeq" id="WP_349214010.1">
    <property type="nucleotide sequence ID" value="NZ_JBBMFA010000015.1"/>
</dbReference>
<feature type="domain" description="Helix-turn-helix type 11" evidence="2">
    <location>
        <begin position="6"/>
        <end position="58"/>
    </location>
</feature>
<dbReference type="InterPro" id="IPR035922">
    <property type="entry name" value="3H_dom_sf"/>
</dbReference>
<evidence type="ECO:0000313" key="3">
    <source>
        <dbReference type="EMBL" id="MEQ2518879.1"/>
    </source>
</evidence>
<dbReference type="Pfam" id="PF02829">
    <property type="entry name" value="3H"/>
    <property type="match status" value="1"/>
</dbReference>
<dbReference type="Gene3D" id="1.10.10.10">
    <property type="entry name" value="Winged helix-like DNA-binding domain superfamily/Winged helix DNA-binding domain"/>
    <property type="match status" value="1"/>
</dbReference>
<keyword evidence="4" id="KW-1185">Reference proteome</keyword>
<name>A0ABV1GAS5_9FIRM</name>
<sequence length="170" mass="18447">MTAAQRRESIVTSLKQASGPVSASKLARELGVSRQIVVGDVALLRAAGTPVLATPRGYMLQTAPGADRMTVVCRHAQEALLDELYTIVDCGCGVLDVLVEHPVYGQLSGQLQIFSRYDADLFWQALQANAAQPLCSLTGDVHLHTLSCPTPAQRDRVLEALRQKGYLYQK</sequence>
<dbReference type="SUPFAM" id="SSF46785">
    <property type="entry name" value="Winged helix' DNA-binding domain"/>
    <property type="match status" value="1"/>
</dbReference>
<dbReference type="InterPro" id="IPR026043">
    <property type="entry name" value="NadR"/>
</dbReference>
<evidence type="ECO:0000313" key="4">
    <source>
        <dbReference type="Proteomes" id="UP001477672"/>
    </source>
</evidence>
<reference evidence="3 4" key="1">
    <citation type="submission" date="2024-03" db="EMBL/GenBank/DDBJ databases">
        <title>Human intestinal bacterial collection.</title>
        <authorList>
            <person name="Pauvert C."/>
            <person name="Hitch T.C.A."/>
            <person name="Clavel T."/>
        </authorList>
    </citation>
    <scope>NUCLEOTIDE SEQUENCE [LARGE SCALE GENOMIC DNA]</scope>
    <source>
        <strain evidence="3 4">CLA-JM-H11</strain>
    </source>
</reference>
<dbReference type="Proteomes" id="UP001477672">
    <property type="component" value="Unassembled WGS sequence"/>
</dbReference>
<protein>
    <submittedName>
        <fullName evidence="3">Transcription repressor NadR</fullName>
    </submittedName>
</protein>
<gene>
    <name evidence="3" type="ORF">WMO24_00245</name>
</gene>
<proteinExistence type="predicted"/>
<dbReference type="InterPro" id="IPR004173">
    <property type="entry name" value="3H_domain"/>
</dbReference>
<dbReference type="PANTHER" id="PTHR40068:SF1">
    <property type="entry name" value="TRANSCRIPTION REPRESSOR NIAR-RELATED"/>
    <property type="match status" value="1"/>
</dbReference>
<feature type="domain" description="3H" evidence="1">
    <location>
        <begin position="71"/>
        <end position="167"/>
    </location>
</feature>
<evidence type="ECO:0000259" key="1">
    <source>
        <dbReference type="Pfam" id="PF02829"/>
    </source>
</evidence>